<dbReference type="InterPro" id="IPR052168">
    <property type="entry name" value="Cytochrome_b561_oxidase"/>
</dbReference>
<dbReference type="PANTHER" id="PTHR30529:SF1">
    <property type="entry name" value="CYTOCHROME B561 HOMOLOG 2"/>
    <property type="match status" value="1"/>
</dbReference>
<dbReference type="Proteomes" id="UP000027432">
    <property type="component" value="Unassembled WGS sequence"/>
</dbReference>
<evidence type="ECO:0000256" key="7">
    <source>
        <dbReference type="ARBA" id="ARBA00022723"/>
    </source>
</evidence>
<reference evidence="15 16" key="1">
    <citation type="submission" date="2013-07" db="EMBL/GenBank/DDBJ databases">
        <title>Thioclava pacifica DSM 10166 Genome Sequencing.</title>
        <authorList>
            <person name="Lai Q."/>
            <person name="Shao Z."/>
        </authorList>
    </citation>
    <scope>NUCLEOTIDE SEQUENCE [LARGE SCALE GENOMIC DNA]</scope>
    <source>
        <strain evidence="15 16">DSM 10166</strain>
    </source>
</reference>
<keyword evidence="11 13" id="KW-0472">Membrane</keyword>
<dbReference type="GO" id="GO:0005886">
    <property type="term" value="C:plasma membrane"/>
    <property type="evidence" value="ECO:0007669"/>
    <property type="project" value="UniProtKB-SubCell"/>
</dbReference>
<evidence type="ECO:0000313" key="15">
    <source>
        <dbReference type="EMBL" id="KEO50545.1"/>
    </source>
</evidence>
<feature type="domain" description="Cytochrome b561 bacterial/Ni-hydrogenase" evidence="14">
    <location>
        <begin position="7"/>
        <end position="159"/>
    </location>
</feature>
<comment type="caution">
    <text evidence="15">The sequence shown here is derived from an EMBL/GenBank/DDBJ whole genome shotgun (WGS) entry which is preliminary data.</text>
</comment>
<comment type="cofactor">
    <cofactor evidence="1">
        <name>heme b</name>
        <dbReference type="ChEBI" id="CHEBI:60344"/>
    </cofactor>
</comment>
<dbReference type="Pfam" id="PF01292">
    <property type="entry name" value="Ni_hydr_CYTB"/>
    <property type="match status" value="1"/>
</dbReference>
<feature type="transmembrane region" description="Helical" evidence="13">
    <location>
        <begin position="12"/>
        <end position="29"/>
    </location>
</feature>
<dbReference type="RefSeq" id="WP_038080201.1">
    <property type="nucleotide sequence ID" value="NZ_AUND01000042.1"/>
</dbReference>
<protein>
    <recommendedName>
        <fullName evidence="14">Cytochrome b561 bacterial/Ni-hydrogenase domain-containing protein</fullName>
    </recommendedName>
</protein>
<dbReference type="eggNOG" id="COG3038">
    <property type="taxonomic scope" value="Bacteria"/>
</dbReference>
<evidence type="ECO:0000256" key="11">
    <source>
        <dbReference type="ARBA" id="ARBA00023136"/>
    </source>
</evidence>
<evidence type="ECO:0000256" key="12">
    <source>
        <dbReference type="ARBA" id="ARBA00037975"/>
    </source>
</evidence>
<gene>
    <name evidence="15" type="ORF">TP2_14860</name>
</gene>
<evidence type="ECO:0000256" key="2">
    <source>
        <dbReference type="ARBA" id="ARBA00004651"/>
    </source>
</evidence>
<dbReference type="GO" id="GO:0022904">
    <property type="term" value="P:respiratory electron transport chain"/>
    <property type="evidence" value="ECO:0007669"/>
    <property type="project" value="InterPro"/>
</dbReference>
<evidence type="ECO:0000259" key="14">
    <source>
        <dbReference type="Pfam" id="PF01292"/>
    </source>
</evidence>
<dbReference type="InterPro" id="IPR011577">
    <property type="entry name" value="Cyt_b561_bac/Ni-Hgenase"/>
</dbReference>
<evidence type="ECO:0000313" key="16">
    <source>
        <dbReference type="Proteomes" id="UP000027432"/>
    </source>
</evidence>
<evidence type="ECO:0000256" key="13">
    <source>
        <dbReference type="SAM" id="Phobius"/>
    </source>
</evidence>
<dbReference type="InterPro" id="IPR016174">
    <property type="entry name" value="Di-haem_cyt_TM"/>
</dbReference>
<dbReference type="OrthoDB" id="8156287at2"/>
<evidence type="ECO:0000256" key="9">
    <source>
        <dbReference type="ARBA" id="ARBA00022989"/>
    </source>
</evidence>
<evidence type="ECO:0000256" key="6">
    <source>
        <dbReference type="ARBA" id="ARBA00022692"/>
    </source>
</evidence>
<comment type="similarity">
    <text evidence="12">Belongs to the cytochrome b561 family.</text>
</comment>
<keyword evidence="16" id="KW-1185">Reference proteome</keyword>
<keyword evidence="4" id="KW-1003">Cell membrane</keyword>
<evidence type="ECO:0000256" key="4">
    <source>
        <dbReference type="ARBA" id="ARBA00022475"/>
    </source>
</evidence>
<organism evidence="15 16">
    <name type="scientific">Thioclava pacifica DSM 10166</name>
    <dbReference type="NCBI Taxonomy" id="1353537"/>
    <lineage>
        <taxon>Bacteria</taxon>
        <taxon>Pseudomonadati</taxon>
        <taxon>Pseudomonadota</taxon>
        <taxon>Alphaproteobacteria</taxon>
        <taxon>Rhodobacterales</taxon>
        <taxon>Paracoccaceae</taxon>
        <taxon>Thioclava</taxon>
    </lineage>
</organism>
<keyword evidence="6 13" id="KW-0812">Transmembrane</keyword>
<comment type="subcellular location">
    <subcellularLocation>
        <location evidence="2">Cell membrane</location>
        <topology evidence="2">Multi-pass membrane protein</topology>
    </subcellularLocation>
</comment>
<accession>A0A074J3N5</accession>
<dbReference type="SUPFAM" id="SSF81342">
    <property type="entry name" value="Transmembrane di-heme cytochromes"/>
    <property type="match status" value="1"/>
</dbReference>
<name>A0A074J3N5_9RHOB</name>
<evidence type="ECO:0000256" key="5">
    <source>
        <dbReference type="ARBA" id="ARBA00022617"/>
    </source>
</evidence>
<dbReference type="PANTHER" id="PTHR30529">
    <property type="entry name" value="CYTOCHROME B561"/>
    <property type="match status" value="1"/>
</dbReference>
<keyword evidence="5" id="KW-0349">Heme</keyword>
<evidence type="ECO:0000256" key="3">
    <source>
        <dbReference type="ARBA" id="ARBA00022448"/>
    </source>
</evidence>
<keyword evidence="8" id="KW-0249">Electron transport</keyword>
<sequence length="163" mass="18161">MSNAPGYSKTQIWLHWLVVLLIIPQFLLHDSMAHTFWGQAKGESVSPDVLTYGHIVLGVVILLLAAWRLVLRATHGTPEPPHDDPELMRFGAKAIHVLLYLLLFTLPISGGLAYYFTLGWMAEVHSALTTGLLILAGLHIAAALYHQYFLKDHLLRRMMKAGG</sequence>
<feature type="transmembrane region" description="Helical" evidence="13">
    <location>
        <begin position="128"/>
        <end position="150"/>
    </location>
</feature>
<keyword evidence="9 13" id="KW-1133">Transmembrane helix</keyword>
<keyword evidence="7" id="KW-0479">Metal-binding</keyword>
<evidence type="ECO:0000256" key="10">
    <source>
        <dbReference type="ARBA" id="ARBA00023004"/>
    </source>
</evidence>
<dbReference type="GO" id="GO:0009055">
    <property type="term" value="F:electron transfer activity"/>
    <property type="evidence" value="ECO:0007669"/>
    <property type="project" value="InterPro"/>
</dbReference>
<keyword evidence="10" id="KW-0408">Iron</keyword>
<feature type="transmembrane region" description="Helical" evidence="13">
    <location>
        <begin position="97"/>
        <end position="116"/>
    </location>
</feature>
<dbReference type="GO" id="GO:0020037">
    <property type="term" value="F:heme binding"/>
    <property type="evidence" value="ECO:0007669"/>
    <property type="project" value="TreeGrafter"/>
</dbReference>
<feature type="transmembrane region" description="Helical" evidence="13">
    <location>
        <begin position="49"/>
        <end position="71"/>
    </location>
</feature>
<keyword evidence="3" id="KW-0813">Transport</keyword>
<dbReference type="EMBL" id="AUND01000042">
    <property type="protein sequence ID" value="KEO50545.1"/>
    <property type="molecule type" value="Genomic_DNA"/>
</dbReference>
<proteinExistence type="inferred from homology"/>
<dbReference type="AlphaFoldDB" id="A0A074J3N5"/>
<evidence type="ECO:0000256" key="1">
    <source>
        <dbReference type="ARBA" id="ARBA00001970"/>
    </source>
</evidence>
<evidence type="ECO:0000256" key="8">
    <source>
        <dbReference type="ARBA" id="ARBA00022982"/>
    </source>
</evidence>
<dbReference type="GO" id="GO:0046872">
    <property type="term" value="F:metal ion binding"/>
    <property type="evidence" value="ECO:0007669"/>
    <property type="project" value="UniProtKB-KW"/>
</dbReference>